<dbReference type="Gene3D" id="2.60.120.1000">
    <property type="match status" value="1"/>
</dbReference>
<dbReference type="SUPFAM" id="SSF56436">
    <property type="entry name" value="C-type lectin-like"/>
    <property type="match status" value="1"/>
</dbReference>
<dbReference type="Gene3D" id="3.10.100.10">
    <property type="entry name" value="Mannose-Binding Protein A, subunit A"/>
    <property type="match status" value="1"/>
</dbReference>
<protein>
    <recommendedName>
        <fullName evidence="2">C-type lectin domain-containing protein</fullName>
    </recommendedName>
</protein>
<evidence type="ECO:0000259" key="2">
    <source>
        <dbReference type="PROSITE" id="PS50041"/>
    </source>
</evidence>
<organism evidence="3">
    <name type="scientific">Darwinula stevensoni</name>
    <dbReference type="NCBI Taxonomy" id="69355"/>
    <lineage>
        <taxon>Eukaryota</taxon>
        <taxon>Metazoa</taxon>
        <taxon>Ecdysozoa</taxon>
        <taxon>Arthropoda</taxon>
        <taxon>Crustacea</taxon>
        <taxon>Oligostraca</taxon>
        <taxon>Ostracoda</taxon>
        <taxon>Podocopa</taxon>
        <taxon>Podocopida</taxon>
        <taxon>Darwinulocopina</taxon>
        <taxon>Darwinuloidea</taxon>
        <taxon>Darwinulidae</taxon>
        <taxon>Darwinula</taxon>
    </lineage>
</organism>
<dbReference type="EMBL" id="LR904091">
    <property type="protein sequence ID" value="CAD7252574.1"/>
    <property type="molecule type" value="Genomic_DNA"/>
</dbReference>
<sequence>MQIGACEKTYYRAVSVVMDKEEQNYCPKEFIDILTPAGLPPHESIISPHFKAWPENKSRNLYINMSGIPCLLFALILLTEHGSGNALESTPIHGGDIRGNLEEMVLVLWNERESLRDDYKKLKNDFENMKKEHEDLKSSFLEHLWERDQFQLQLNTTEGRLQYLEAISLQITPRTCQTLADLGVTRTGEYFVDPDGVRIGDAPIKVLCDMETDPVSTIVLHDSMENTAIDRCPHPGCYNRSLRYDSSMKQMVALIQQSQSCEQHITYDCFSSALTTGVIHYAWWVDRHGEPQYYWDGSKAGQHKCNCGLSGNCTDTNFPCNCDANTPHWESDKGAITNATALPITELRFGGLQLEGQKANYTLGGLTCKGKIPSPENPAQSCSTLRQAGNGHPGYYMIDSKKIRLDIVMCRMDLEETDQKFQVETSVHIAEESTASLLDVQSTTFHLLKQDAILWPLAGTGKDVVKAMNAVDCGSICHSLRIFCDAFNWYPRNFTCEIVNTQSATLQDAPGAMVYVSASNVCQTPPPSMVNRTMNFSHGWNGRLPAHLLSEVSYDCLRHTRCPPPLPLKAKCFGSDTWEILNLNVTPPCPGSVPLAKGYKLFQEDGRFYKRYSERLNWTEASQVCCLDGARLASDTSPTVYNAIRSVATNTDTWIWQGATDELVEGTWIYEEPIALEWRPRRKKPDGADFQIALHAALACRNINWLAFLVANPGKEKGQSGGEQSRSQVIDFPVLGIPGLEFRYVPG</sequence>
<feature type="coiled-coil region" evidence="1">
    <location>
        <begin position="112"/>
        <end position="139"/>
    </location>
</feature>
<dbReference type="OrthoDB" id="538816at2759"/>
<dbReference type="Proteomes" id="UP000677054">
    <property type="component" value="Unassembled WGS sequence"/>
</dbReference>
<evidence type="ECO:0000313" key="4">
    <source>
        <dbReference type="Proteomes" id="UP000677054"/>
    </source>
</evidence>
<evidence type="ECO:0000313" key="3">
    <source>
        <dbReference type="EMBL" id="CAD7252574.1"/>
    </source>
</evidence>
<dbReference type="Pfam" id="PF00059">
    <property type="entry name" value="Lectin_C"/>
    <property type="match status" value="1"/>
</dbReference>
<feature type="domain" description="C-type lectin" evidence="2">
    <location>
        <begin position="604"/>
        <end position="705"/>
    </location>
</feature>
<dbReference type="PROSITE" id="PS50041">
    <property type="entry name" value="C_TYPE_LECTIN_2"/>
    <property type="match status" value="1"/>
</dbReference>
<evidence type="ECO:0000256" key="1">
    <source>
        <dbReference type="SAM" id="Coils"/>
    </source>
</evidence>
<reference evidence="3" key="1">
    <citation type="submission" date="2020-11" db="EMBL/GenBank/DDBJ databases">
        <authorList>
            <person name="Tran Van P."/>
        </authorList>
    </citation>
    <scope>NUCLEOTIDE SEQUENCE</scope>
</reference>
<keyword evidence="1" id="KW-0175">Coiled coil</keyword>
<dbReference type="CDD" id="cd00037">
    <property type="entry name" value="CLECT"/>
    <property type="match status" value="1"/>
</dbReference>
<dbReference type="EMBL" id="CAJPEV010004574">
    <property type="protein sequence ID" value="CAG0902027.1"/>
    <property type="molecule type" value="Genomic_DNA"/>
</dbReference>
<keyword evidence="4" id="KW-1185">Reference proteome</keyword>
<dbReference type="InterPro" id="IPR016186">
    <property type="entry name" value="C-type_lectin-like/link_sf"/>
</dbReference>
<dbReference type="InterPro" id="IPR016187">
    <property type="entry name" value="CTDL_fold"/>
</dbReference>
<dbReference type="InterPro" id="IPR001304">
    <property type="entry name" value="C-type_lectin-like"/>
</dbReference>
<name>A0A7R9AEI4_9CRUS</name>
<accession>A0A7R9AEI4</accession>
<dbReference type="AlphaFoldDB" id="A0A7R9AEI4"/>
<gene>
    <name evidence="3" type="ORF">DSTB1V02_LOCUS12332</name>
</gene>
<proteinExistence type="predicted"/>